<evidence type="ECO:0000256" key="3">
    <source>
        <dbReference type="ARBA" id="ARBA00016960"/>
    </source>
</evidence>
<evidence type="ECO:0000256" key="7">
    <source>
        <dbReference type="ARBA" id="ARBA00022946"/>
    </source>
</evidence>
<dbReference type="InterPro" id="IPR020546">
    <property type="entry name" value="ATP_synth_F1_dsu/esu_N"/>
</dbReference>
<dbReference type="Gene3D" id="6.10.140.880">
    <property type="match status" value="1"/>
</dbReference>
<evidence type="ECO:0000256" key="2">
    <source>
        <dbReference type="ARBA" id="ARBA00005712"/>
    </source>
</evidence>
<keyword evidence="8" id="KW-0406">Ion transport</keyword>
<keyword evidence="17" id="KW-1185">Reference proteome</keyword>
<evidence type="ECO:0000313" key="16">
    <source>
        <dbReference type="EMBL" id="GMK55727.1"/>
    </source>
</evidence>
<protein>
    <recommendedName>
        <fullName evidence="3">ATP synthase subunit delta, mitochondrial</fullName>
    </recommendedName>
    <alternativeName>
        <fullName evidence="13">F-ATPase delta subunit</fullName>
    </alternativeName>
</protein>
<dbReference type="Gene3D" id="2.60.15.10">
    <property type="entry name" value="F0F1 ATP synthase delta/epsilon subunit, N-terminal"/>
    <property type="match status" value="1"/>
</dbReference>
<evidence type="ECO:0000256" key="13">
    <source>
        <dbReference type="ARBA" id="ARBA00031669"/>
    </source>
</evidence>
<keyword evidence="12" id="KW-0066">ATP synthesis</keyword>
<dbReference type="InterPro" id="IPR048938">
    <property type="entry name" value="ATPD_C_fung"/>
</dbReference>
<evidence type="ECO:0000256" key="1">
    <source>
        <dbReference type="ARBA" id="ARBA00004273"/>
    </source>
</evidence>
<dbReference type="GO" id="GO:0005743">
    <property type="term" value="C:mitochondrial inner membrane"/>
    <property type="evidence" value="ECO:0007669"/>
    <property type="project" value="UniProtKB-SubCell"/>
</dbReference>
<keyword evidence="5" id="KW-0375">Hydrogen ion transport</keyword>
<dbReference type="FunFam" id="2.60.15.10:FF:000003">
    <property type="entry name" value="ATP synthase subunit delta, mitochondrial"/>
    <property type="match status" value="1"/>
</dbReference>
<dbReference type="GO" id="GO:0046933">
    <property type="term" value="F:proton-transporting ATP synthase activity, rotational mechanism"/>
    <property type="evidence" value="ECO:0007669"/>
    <property type="project" value="InterPro"/>
</dbReference>
<evidence type="ECO:0000256" key="6">
    <source>
        <dbReference type="ARBA" id="ARBA00022792"/>
    </source>
</evidence>
<dbReference type="GO" id="GO:0045259">
    <property type="term" value="C:proton-transporting ATP synthase complex"/>
    <property type="evidence" value="ECO:0007669"/>
    <property type="project" value="UniProtKB-KW"/>
</dbReference>
<evidence type="ECO:0000259" key="14">
    <source>
        <dbReference type="Pfam" id="PF02823"/>
    </source>
</evidence>
<comment type="subcellular location">
    <subcellularLocation>
        <location evidence="1">Mitochondrion inner membrane</location>
    </subcellularLocation>
</comment>
<organism evidence="16 17">
    <name type="scientific">Cutaneotrichosporon spelunceum</name>
    <dbReference type="NCBI Taxonomy" id="1672016"/>
    <lineage>
        <taxon>Eukaryota</taxon>
        <taxon>Fungi</taxon>
        <taxon>Dikarya</taxon>
        <taxon>Basidiomycota</taxon>
        <taxon>Agaricomycotina</taxon>
        <taxon>Tremellomycetes</taxon>
        <taxon>Trichosporonales</taxon>
        <taxon>Trichosporonaceae</taxon>
        <taxon>Cutaneotrichosporon</taxon>
    </lineage>
</organism>
<keyword evidence="9" id="KW-0496">Mitochondrion</keyword>
<dbReference type="CDD" id="cd12152">
    <property type="entry name" value="F1-ATPase_delta"/>
    <property type="match status" value="1"/>
</dbReference>
<evidence type="ECO:0000256" key="9">
    <source>
        <dbReference type="ARBA" id="ARBA00023128"/>
    </source>
</evidence>
<reference evidence="16" key="1">
    <citation type="journal article" date="2023" name="BMC Genomics">
        <title>Chromosome-level genome assemblies of Cutaneotrichosporon spp. (Trichosporonales, Basidiomycota) reveal imbalanced evolution between nucleotide sequences and chromosome synteny.</title>
        <authorList>
            <person name="Kobayashi Y."/>
            <person name="Kayamori A."/>
            <person name="Aoki K."/>
            <person name="Shiwa Y."/>
            <person name="Matsutani M."/>
            <person name="Fujita N."/>
            <person name="Sugita T."/>
            <person name="Iwasaki W."/>
            <person name="Tanaka N."/>
            <person name="Takashima M."/>
        </authorList>
    </citation>
    <scope>NUCLEOTIDE SEQUENCE</scope>
    <source>
        <strain evidence="16">HIS016</strain>
    </source>
</reference>
<keyword evidence="11" id="KW-0139">CF(1)</keyword>
<reference evidence="16" key="2">
    <citation type="submission" date="2023-06" db="EMBL/GenBank/DDBJ databases">
        <authorList>
            <person name="Kobayashi Y."/>
            <person name="Kayamori A."/>
            <person name="Aoki K."/>
            <person name="Shiwa Y."/>
            <person name="Fujita N."/>
            <person name="Sugita T."/>
            <person name="Iwasaki W."/>
            <person name="Tanaka N."/>
            <person name="Takashima M."/>
        </authorList>
    </citation>
    <scope>NUCLEOTIDE SEQUENCE</scope>
    <source>
        <strain evidence="16">HIS016</strain>
    </source>
</reference>
<evidence type="ECO:0000256" key="10">
    <source>
        <dbReference type="ARBA" id="ARBA00023136"/>
    </source>
</evidence>
<feature type="domain" description="F1F0-ATP synthase subunit delta C-terminal" evidence="15">
    <location>
        <begin position="152"/>
        <end position="191"/>
    </location>
</feature>
<evidence type="ECO:0000256" key="12">
    <source>
        <dbReference type="ARBA" id="ARBA00023310"/>
    </source>
</evidence>
<keyword evidence="10" id="KW-0472">Membrane</keyword>
<dbReference type="InterPro" id="IPR001469">
    <property type="entry name" value="ATP_synth_F1_dsu/esu"/>
</dbReference>
<evidence type="ECO:0000256" key="11">
    <source>
        <dbReference type="ARBA" id="ARBA00023196"/>
    </source>
</evidence>
<gene>
    <name evidence="16" type="primary">ATP16</name>
    <name evidence="16" type="ORF">CspeluHIS016_0207830</name>
</gene>
<evidence type="ECO:0000256" key="5">
    <source>
        <dbReference type="ARBA" id="ARBA00022781"/>
    </source>
</evidence>
<dbReference type="SUPFAM" id="SSF51344">
    <property type="entry name" value="Epsilon subunit of F1F0-ATP synthase N-terminal domain"/>
    <property type="match status" value="1"/>
</dbReference>
<dbReference type="AlphaFoldDB" id="A0AAD3TRX0"/>
<dbReference type="PANTHER" id="PTHR13822:SF7">
    <property type="entry name" value="ATP SYNTHASE SUBUNIT DELTA, MITOCHONDRIAL"/>
    <property type="match status" value="1"/>
</dbReference>
<keyword evidence="6" id="KW-0999">Mitochondrion inner membrane</keyword>
<dbReference type="PANTHER" id="PTHR13822">
    <property type="entry name" value="ATP SYNTHASE DELTA/EPSILON CHAIN"/>
    <property type="match status" value="1"/>
</dbReference>
<keyword evidence="4" id="KW-0813">Transport</keyword>
<dbReference type="Pfam" id="PF21334">
    <property type="entry name" value="ATPD_C_fung"/>
    <property type="match status" value="1"/>
</dbReference>
<evidence type="ECO:0000256" key="4">
    <source>
        <dbReference type="ARBA" id="ARBA00022448"/>
    </source>
</evidence>
<dbReference type="InterPro" id="IPR036771">
    <property type="entry name" value="ATPsynth_dsu/esu_N"/>
</dbReference>
<evidence type="ECO:0000259" key="15">
    <source>
        <dbReference type="Pfam" id="PF21334"/>
    </source>
</evidence>
<dbReference type="Proteomes" id="UP001222932">
    <property type="component" value="Unassembled WGS sequence"/>
</dbReference>
<comment type="similarity">
    <text evidence="2">Belongs to the ATPase epsilon chain family.</text>
</comment>
<evidence type="ECO:0000256" key="8">
    <source>
        <dbReference type="ARBA" id="ARBA00023065"/>
    </source>
</evidence>
<dbReference type="EMBL" id="BTCM01000002">
    <property type="protein sequence ID" value="GMK55727.1"/>
    <property type="molecule type" value="Genomic_DNA"/>
</dbReference>
<comment type="caution">
    <text evidence="16">The sequence shown here is derived from an EMBL/GenBank/DDBJ whole genome shotgun (WGS) entry which is preliminary data.</text>
</comment>
<keyword evidence="7" id="KW-0809">Transit peptide</keyword>
<feature type="domain" description="ATP synthase F1 complex delta/epsilon subunit N-terminal" evidence="14">
    <location>
        <begin position="65"/>
        <end position="143"/>
    </location>
</feature>
<name>A0AAD3TRX0_9TREE</name>
<dbReference type="Pfam" id="PF02823">
    <property type="entry name" value="ATP-synt_DE_N"/>
    <property type="match status" value="1"/>
</dbReference>
<accession>A0AAD3TRX0</accession>
<sequence>MPPQGEVAATRRLQVELELDKATNSPLHPTLKMSALRLTSSLRVASRVQAATLRRGYAAAADDKLKLSLVLPHQALFSAEGVTQVNIPAATGDMGILANHVAAIEALRPGVVEVIEDGGKSDKWFVSAGFATMHGNNTLTINAVEAYPLENFSLENVRAGLAEANKVAASSAPDAEKAEAAIEVEVFEALQVALSK</sequence>
<dbReference type="HAMAP" id="MF_00530">
    <property type="entry name" value="ATP_synth_epsil_bac"/>
    <property type="match status" value="1"/>
</dbReference>
<proteinExistence type="inferred from homology"/>
<evidence type="ECO:0000313" key="17">
    <source>
        <dbReference type="Proteomes" id="UP001222932"/>
    </source>
</evidence>